<accession>A0A8H5TEL2</accession>
<comment type="caution">
    <text evidence="15">The sequence shown here is derived from an EMBL/GenBank/DDBJ whole genome shotgun (WGS) entry which is preliminary data.</text>
</comment>
<dbReference type="PANTHER" id="PTHR33478:SF1">
    <property type="entry name" value="EXTRACELLULAR METALLOPROTEINASE MEP"/>
    <property type="match status" value="1"/>
</dbReference>
<keyword evidence="8 12" id="KW-0862">Zinc</keyword>
<name>A0A8H5TEL2_FUSHE</name>
<dbReference type="Gene3D" id="1.10.390.10">
    <property type="entry name" value="Neutral Protease Domain 2"/>
    <property type="match status" value="1"/>
</dbReference>
<keyword evidence="16" id="KW-1185">Reference proteome</keyword>
<dbReference type="Gene3D" id="3.10.170.10">
    <property type="match status" value="1"/>
</dbReference>
<evidence type="ECO:0000256" key="2">
    <source>
        <dbReference type="ARBA" id="ARBA00006006"/>
    </source>
</evidence>
<evidence type="ECO:0000256" key="6">
    <source>
        <dbReference type="ARBA" id="ARBA00022729"/>
    </source>
</evidence>
<reference evidence="15 16" key="1">
    <citation type="submission" date="2020-05" db="EMBL/GenBank/DDBJ databases">
        <title>Identification and distribution of gene clusters putatively required for synthesis of sphingolipid metabolism inhibitors in phylogenetically diverse species of the filamentous fungus Fusarium.</title>
        <authorList>
            <person name="Kim H.-S."/>
            <person name="Busman M."/>
            <person name="Brown D.W."/>
            <person name="Divon H."/>
            <person name="Uhlig S."/>
            <person name="Proctor R.H."/>
        </authorList>
    </citation>
    <scope>NUCLEOTIDE SEQUENCE [LARGE SCALE GENOMIC DNA]</scope>
    <source>
        <strain evidence="15 16">NRRL 20693</strain>
    </source>
</reference>
<dbReference type="GO" id="GO:0008270">
    <property type="term" value="F:zinc ion binding"/>
    <property type="evidence" value="ECO:0007669"/>
    <property type="project" value="InterPro"/>
</dbReference>
<evidence type="ECO:0000256" key="11">
    <source>
        <dbReference type="PIRSR" id="PIRSR601842-1"/>
    </source>
</evidence>
<feature type="signal peptide" evidence="13">
    <location>
        <begin position="1"/>
        <end position="18"/>
    </location>
</feature>
<dbReference type="Pfam" id="PF07504">
    <property type="entry name" value="FTP"/>
    <property type="match status" value="1"/>
</dbReference>
<evidence type="ECO:0000259" key="14">
    <source>
        <dbReference type="Pfam" id="PF07504"/>
    </source>
</evidence>
<comment type="subcellular location">
    <subcellularLocation>
        <location evidence="1 13">Secreted</location>
    </subcellularLocation>
</comment>
<comment type="similarity">
    <text evidence="2 13">Belongs to the peptidase M36 family.</text>
</comment>
<evidence type="ECO:0000256" key="10">
    <source>
        <dbReference type="ARBA" id="ARBA00023145"/>
    </source>
</evidence>
<dbReference type="SUPFAM" id="SSF55486">
    <property type="entry name" value="Metalloproteases ('zincins'), catalytic domain"/>
    <property type="match status" value="1"/>
</dbReference>
<dbReference type="OrthoDB" id="3227768at2759"/>
<dbReference type="InterPro" id="IPR011096">
    <property type="entry name" value="FTP_domain"/>
</dbReference>
<dbReference type="GO" id="GO:0006508">
    <property type="term" value="P:proteolysis"/>
    <property type="evidence" value="ECO:0007669"/>
    <property type="project" value="UniProtKB-KW"/>
</dbReference>
<evidence type="ECO:0000256" key="8">
    <source>
        <dbReference type="ARBA" id="ARBA00022833"/>
    </source>
</evidence>
<feature type="domain" description="FTP" evidence="14">
    <location>
        <begin position="84"/>
        <end position="135"/>
    </location>
</feature>
<evidence type="ECO:0000256" key="13">
    <source>
        <dbReference type="RuleBase" id="RU364017"/>
    </source>
</evidence>
<dbReference type="Proteomes" id="UP000567885">
    <property type="component" value="Unassembled WGS sequence"/>
</dbReference>
<evidence type="ECO:0000256" key="4">
    <source>
        <dbReference type="ARBA" id="ARBA00022670"/>
    </source>
</evidence>
<sequence>MRFSDSLVLIGLAGLASAHPSRRTPNPSPLSKRAIDLEEFKLKPLAEYVSQEEVPEDASAKVVTKRADYTETANDLVKATFPKATFRMVSDHYIGSNGVGHVNFKQTVNGIDIDNADFNVNIGPDGEVFSYGNSFYEGKIPGPLAKREEKDPVDALKDTVDVLSLPVEAEKAKPVRKSTNHYTFTDTKGTVSKPEAKLVYLVDENKNLKLTWRVETDILDNWLLTYVDAAKTDNVVGVVDYVAEATYKVYPWGVNDPTKGSRTTVTDPWNLKTSEFTWLGDGTTKYTTTRGNNGIAQVNPSGGSTYLNNYRPTSSSLKFEYDYSPSTTTPTSYRDASITQLFYTANKYHDLLYLLGFTEAAGNFEVNNNGAGGKGNDMVILNAQDGSGMNNANFATPADGQNGRMRMYLWDTSSPQRDGSFDAGIIIHEYTHGLSNRLTGGPANAGCLPGGESGGMGEGWGDFMATAITLQAKDTRSANKVMGDWAANEPLGIRAYPYSTSLTTNPYTYKSVNSLSGVHAIGTVWATVLYEVLWNLIDKYGKNDADEPKFTNGVPTDGKYLTMKLVVDGMALQPCNPNMVQARDAIIDADTALTKGANKCEIWKAFAKRGLGTGAKYSSTSRTESFALPSGC</sequence>
<evidence type="ECO:0000256" key="7">
    <source>
        <dbReference type="ARBA" id="ARBA00022801"/>
    </source>
</evidence>
<keyword evidence="3 13" id="KW-0964">Secreted</keyword>
<feature type="binding site" evidence="12">
    <location>
        <position position="458"/>
    </location>
    <ligand>
        <name>Zn(2+)</name>
        <dbReference type="ChEBI" id="CHEBI:29105"/>
        <note>catalytic</note>
    </ligand>
</feature>
<feature type="chain" id="PRO_5034884368" description="Extracellular metalloproteinase" evidence="13">
    <location>
        <begin position="19"/>
        <end position="632"/>
    </location>
</feature>
<feature type="binding site" evidence="12">
    <location>
        <position position="432"/>
    </location>
    <ligand>
        <name>Zn(2+)</name>
        <dbReference type="ChEBI" id="CHEBI:29105"/>
        <note>catalytic</note>
    </ligand>
</feature>
<dbReference type="InterPro" id="IPR050371">
    <property type="entry name" value="Fungal_virulence_M36"/>
</dbReference>
<comment type="cofactor">
    <cofactor evidence="12">
        <name>Zn(2+)</name>
        <dbReference type="ChEBI" id="CHEBI:29105"/>
    </cofactor>
    <text evidence="12">Binds 1 zinc ion per subunit.</text>
</comment>
<evidence type="ECO:0000313" key="16">
    <source>
        <dbReference type="Proteomes" id="UP000567885"/>
    </source>
</evidence>
<organism evidence="15 16">
    <name type="scientific">Fusarium heterosporum</name>
    <dbReference type="NCBI Taxonomy" id="42747"/>
    <lineage>
        <taxon>Eukaryota</taxon>
        <taxon>Fungi</taxon>
        <taxon>Dikarya</taxon>
        <taxon>Ascomycota</taxon>
        <taxon>Pezizomycotina</taxon>
        <taxon>Sordariomycetes</taxon>
        <taxon>Hypocreomycetidae</taxon>
        <taxon>Hypocreales</taxon>
        <taxon>Nectriaceae</taxon>
        <taxon>Fusarium</taxon>
        <taxon>Fusarium heterosporum species complex</taxon>
    </lineage>
</organism>
<dbReference type="CDD" id="cd09596">
    <property type="entry name" value="M36"/>
    <property type="match status" value="1"/>
</dbReference>
<dbReference type="PANTHER" id="PTHR33478">
    <property type="entry name" value="EXTRACELLULAR METALLOPROTEINASE MEP"/>
    <property type="match status" value="1"/>
</dbReference>
<dbReference type="InterPro" id="IPR001842">
    <property type="entry name" value="Peptidase_M36"/>
</dbReference>
<gene>
    <name evidence="15" type="ORF">FHETE_5835</name>
</gene>
<dbReference type="PRINTS" id="PR00999">
    <property type="entry name" value="FUNGALYSIN"/>
</dbReference>
<keyword evidence="10 13" id="KW-0865">Zymogen</keyword>
<evidence type="ECO:0000256" key="3">
    <source>
        <dbReference type="ARBA" id="ARBA00022525"/>
    </source>
</evidence>
<dbReference type="EC" id="3.4.24.-" evidence="13"/>
<evidence type="ECO:0000256" key="1">
    <source>
        <dbReference type="ARBA" id="ARBA00004613"/>
    </source>
</evidence>
<feature type="binding site" evidence="12">
    <location>
        <position position="428"/>
    </location>
    <ligand>
        <name>Zn(2+)</name>
        <dbReference type="ChEBI" id="CHEBI:29105"/>
        <note>catalytic</note>
    </ligand>
</feature>
<dbReference type="AlphaFoldDB" id="A0A8H5TEL2"/>
<feature type="binding site" evidence="12">
    <location>
        <position position="244"/>
    </location>
    <ligand>
        <name>Zn(2+)</name>
        <dbReference type="ChEBI" id="CHEBI:29105"/>
        <note>catalytic</note>
    </ligand>
</feature>
<keyword evidence="5 12" id="KW-0479">Metal-binding</keyword>
<keyword evidence="6 13" id="KW-0732">Signal</keyword>
<keyword evidence="9 13" id="KW-0482">Metalloprotease</keyword>
<evidence type="ECO:0000256" key="5">
    <source>
        <dbReference type="ARBA" id="ARBA00022723"/>
    </source>
</evidence>
<keyword evidence="4 13" id="KW-0645">Protease</keyword>
<proteinExistence type="inferred from homology"/>
<dbReference type="InterPro" id="IPR027268">
    <property type="entry name" value="Peptidase_M4/M1_CTD_sf"/>
</dbReference>
<feature type="active site" evidence="11">
    <location>
        <position position="429"/>
    </location>
</feature>
<evidence type="ECO:0000313" key="15">
    <source>
        <dbReference type="EMBL" id="KAF5667132.1"/>
    </source>
</evidence>
<dbReference type="GO" id="GO:0004222">
    <property type="term" value="F:metalloendopeptidase activity"/>
    <property type="evidence" value="ECO:0007669"/>
    <property type="project" value="InterPro"/>
</dbReference>
<dbReference type="Pfam" id="PF02128">
    <property type="entry name" value="Peptidase_M36"/>
    <property type="match status" value="1"/>
</dbReference>
<dbReference type="GO" id="GO:0005576">
    <property type="term" value="C:extracellular region"/>
    <property type="evidence" value="ECO:0007669"/>
    <property type="project" value="UniProtKB-SubCell"/>
</dbReference>
<protein>
    <recommendedName>
        <fullName evidence="13">Extracellular metalloproteinase</fullName>
        <ecNumber evidence="13">3.4.24.-</ecNumber>
    </recommendedName>
    <alternativeName>
        <fullName evidence="13">Fungalysin</fullName>
    </alternativeName>
</protein>
<evidence type="ECO:0000256" key="9">
    <source>
        <dbReference type="ARBA" id="ARBA00023049"/>
    </source>
</evidence>
<dbReference type="EMBL" id="JAAGWQ010000103">
    <property type="protein sequence ID" value="KAF5667132.1"/>
    <property type="molecule type" value="Genomic_DNA"/>
</dbReference>
<evidence type="ECO:0000256" key="12">
    <source>
        <dbReference type="PIRSR" id="PIRSR601842-2"/>
    </source>
</evidence>
<keyword evidence="7 13" id="KW-0378">Hydrolase</keyword>